<feature type="non-terminal residue" evidence="1">
    <location>
        <position position="1"/>
    </location>
</feature>
<dbReference type="SUPFAM" id="SSF52058">
    <property type="entry name" value="L domain-like"/>
    <property type="match status" value="1"/>
</dbReference>
<reference evidence="1 2" key="1">
    <citation type="submission" date="2021-06" db="EMBL/GenBank/DDBJ databases">
        <authorList>
            <person name="Palmer J.M."/>
        </authorList>
    </citation>
    <scope>NUCLEOTIDE SEQUENCE [LARGE SCALE GENOMIC DNA]</scope>
    <source>
        <strain evidence="1 2">XC_2019</strain>
        <tissue evidence="1">Muscle</tissue>
    </source>
</reference>
<gene>
    <name evidence="1" type="ORF">XENOCAPTIV_017699</name>
</gene>
<name>A0ABV0S9I3_9TELE</name>
<dbReference type="PANTHER" id="PTHR22708:SF0">
    <property type="entry name" value="LEUCINE-RICH REPEAT-CONTAINING PROTEIN 56"/>
    <property type="match status" value="1"/>
</dbReference>
<dbReference type="Gene3D" id="3.80.10.10">
    <property type="entry name" value="Ribonuclease Inhibitor"/>
    <property type="match status" value="1"/>
</dbReference>
<comment type="caution">
    <text evidence="1">The sequence shown here is derived from an EMBL/GenBank/DDBJ whole genome shotgun (WGS) entry which is preliminary data.</text>
</comment>
<dbReference type="PANTHER" id="PTHR22708">
    <property type="entry name" value="LEUCINE-RICH REPEAT-CONTAINING PROTEIN 56"/>
    <property type="match status" value="1"/>
</dbReference>
<keyword evidence="2" id="KW-1185">Reference proteome</keyword>
<dbReference type="EMBL" id="JAHRIN010070912">
    <property type="protein sequence ID" value="MEQ2216531.1"/>
    <property type="molecule type" value="Genomic_DNA"/>
</dbReference>
<organism evidence="1 2">
    <name type="scientific">Xenoophorus captivus</name>
    <dbReference type="NCBI Taxonomy" id="1517983"/>
    <lineage>
        <taxon>Eukaryota</taxon>
        <taxon>Metazoa</taxon>
        <taxon>Chordata</taxon>
        <taxon>Craniata</taxon>
        <taxon>Vertebrata</taxon>
        <taxon>Euteleostomi</taxon>
        <taxon>Actinopterygii</taxon>
        <taxon>Neopterygii</taxon>
        <taxon>Teleostei</taxon>
        <taxon>Neoteleostei</taxon>
        <taxon>Acanthomorphata</taxon>
        <taxon>Ovalentaria</taxon>
        <taxon>Atherinomorphae</taxon>
        <taxon>Cyprinodontiformes</taxon>
        <taxon>Goodeidae</taxon>
        <taxon>Xenoophorus</taxon>
    </lineage>
</organism>
<dbReference type="Proteomes" id="UP001434883">
    <property type="component" value="Unassembled WGS sequence"/>
</dbReference>
<protein>
    <submittedName>
        <fullName evidence="1">Uncharacterized protein</fullName>
    </submittedName>
</protein>
<dbReference type="InterPro" id="IPR032675">
    <property type="entry name" value="LRR_dom_sf"/>
</dbReference>
<accession>A0ABV0S9I3</accession>
<dbReference type="InterPro" id="IPR040091">
    <property type="entry name" value="LRRC56"/>
</dbReference>
<evidence type="ECO:0000313" key="1">
    <source>
        <dbReference type="EMBL" id="MEQ2216531.1"/>
    </source>
</evidence>
<evidence type="ECO:0000313" key="2">
    <source>
        <dbReference type="Proteomes" id="UP001434883"/>
    </source>
</evidence>
<sequence length="108" mass="12045">ELLCGTHDLSCVNYLEVCVDTQENTLGDFGAYLPRLEQLKMNNSLITSLRDLGTTLSHLQVLWMSRCCLQDLNGISTLCSLKVVYNSQRRLVNNSSVQIGIDSSVYNS</sequence>
<proteinExistence type="predicted"/>